<evidence type="ECO:0000256" key="1">
    <source>
        <dbReference type="SAM" id="MobiDB-lite"/>
    </source>
</evidence>
<sequence>MSDEADAVEDRSAPQANARRRPSLPQNVKAIVWARAAGRCEFRGCNKALVGDLLTGRDDLNTAYIAHIVSDAPGGPRGDDVLSPKLSTDPSNLMLLCDPHHRLIDGKATWRDYPDRLLLEMKAEHEDRIEAVTSIVRDRGCHVMRFAAGIGTNESPVNVDAVKEALLPEFYPVRNGMIDLDVPDLGIPDSDPGYWPLHQRLLREKYQERVKGRLERNEINRLAVFGLAPMPLLIELGRLISDISEAHVRQLLREPKGWAWMQEPGQLDLVREHPTSHGSVVALKLGVSGPIDDDRITSVLGDDVSIWSLSANGAHNDILRTPSDLTLWRKELRAIFEAIKDKHGRTDIVHVFPAVPVSAAVELGRVWMPKAHLPMRIYDHNWALGGFRQTLDIVHQA</sequence>
<dbReference type="CDD" id="cd00085">
    <property type="entry name" value="HNHc"/>
    <property type="match status" value="1"/>
</dbReference>
<dbReference type="InterPro" id="IPR040836">
    <property type="entry name" value="SAVED"/>
</dbReference>
<feature type="region of interest" description="Disordered" evidence="1">
    <location>
        <begin position="1"/>
        <end position="22"/>
    </location>
</feature>
<comment type="caution">
    <text evidence="3">The sequence shown here is derived from an EMBL/GenBank/DDBJ whole genome shotgun (WGS) entry which is preliminary data.</text>
</comment>
<dbReference type="EMBL" id="SMBH01000011">
    <property type="protein sequence ID" value="TCU13709.1"/>
    <property type="molecule type" value="Genomic_DNA"/>
</dbReference>
<accession>A0A4R3PZF4</accession>
<evidence type="ECO:0000313" key="3">
    <source>
        <dbReference type="EMBL" id="TCU13709.1"/>
    </source>
</evidence>
<evidence type="ECO:0000313" key="4">
    <source>
        <dbReference type="Proteomes" id="UP000294576"/>
    </source>
</evidence>
<name>A0A4R3PZF4_RHISU</name>
<evidence type="ECO:0000259" key="2">
    <source>
        <dbReference type="Pfam" id="PF18145"/>
    </source>
</evidence>
<proteinExistence type="predicted"/>
<dbReference type="RefSeq" id="WP_132565242.1">
    <property type="nucleotide sequence ID" value="NZ_SMBH01000011.1"/>
</dbReference>
<gene>
    <name evidence="3" type="ORF">EV132_111142</name>
</gene>
<dbReference type="Proteomes" id="UP000294576">
    <property type="component" value="Unassembled WGS sequence"/>
</dbReference>
<reference evidence="3 4" key="1">
    <citation type="submission" date="2019-03" db="EMBL/GenBank/DDBJ databases">
        <title>Genomic Encyclopedia of Type Strains, Phase IV (KMG-V): Genome sequencing to study the core and pangenomes of soil and plant-associated prokaryotes.</title>
        <authorList>
            <person name="Whitman W."/>
        </authorList>
    </citation>
    <scope>NUCLEOTIDE SEQUENCE [LARGE SCALE GENOMIC DNA]</scope>
    <source>
        <strain evidence="3 4">Hc14</strain>
    </source>
</reference>
<dbReference type="Pfam" id="PF18145">
    <property type="entry name" value="SAVED"/>
    <property type="match status" value="1"/>
</dbReference>
<organism evidence="3 4">
    <name type="scientific">Rhizobium sullae</name>
    <name type="common">Rhizobium hedysari</name>
    <dbReference type="NCBI Taxonomy" id="50338"/>
    <lineage>
        <taxon>Bacteria</taxon>
        <taxon>Pseudomonadati</taxon>
        <taxon>Pseudomonadota</taxon>
        <taxon>Alphaproteobacteria</taxon>
        <taxon>Hyphomicrobiales</taxon>
        <taxon>Rhizobiaceae</taxon>
        <taxon>Rhizobium/Agrobacterium group</taxon>
        <taxon>Rhizobium</taxon>
    </lineage>
</organism>
<dbReference type="AlphaFoldDB" id="A0A4R3PZF4"/>
<feature type="domain" description="SMODS-associated and fused to various effectors" evidence="2">
    <location>
        <begin position="202"/>
        <end position="393"/>
    </location>
</feature>
<dbReference type="InterPro" id="IPR003615">
    <property type="entry name" value="HNH_nuc"/>
</dbReference>
<dbReference type="NCBIfam" id="NF033611">
    <property type="entry name" value="SAVED"/>
    <property type="match status" value="1"/>
</dbReference>
<protein>
    <recommendedName>
        <fullName evidence="2">SMODS-associated and fused to various effectors domain-containing protein</fullName>
    </recommendedName>
</protein>